<evidence type="ECO:0000256" key="12">
    <source>
        <dbReference type="ARBA" id="ARBA00023268"/>
    </source>
</evidence>
<name>A0ABS9VMX2_9SPHN</name>
<evidence type="ECO:0000256" key="10">
    <source>
        <dbReference type="ARBA" id="ARBA00022827"/>
    </source>
</evidence>
<dbReference type="RefSeq" id="WP_241447105.1">
    <property type="nucleotide sequence ID" value="NZ_JAKZHW010000001.1"/>
</dbReference>
<keyword evidence="8 15" id="KW-0547">Nucleotide-binding</keyword>
<keyword evidence="4 15" id="KW-0285">Flavoprotein</keyword>
<dbReference type="SUPFAM" id="SSF52374">
    <property type="entry name" value="Nucleotidylyl transferase"/>
    <property type="match status" value="1"/>
</dbReference>
<evidence type="ECO:0000256" key="15">
    <source>
        <dbReference type="PIRNR" id="PIRNR004491"/>
    </source>
</evidence>
<evidence type="ECO:0000256" key="9">
    <source>
        <dbReference type="ARBA" id="ARBA00022777"/>
    </source>
</evidence>
<dbReference type="GO" id="GO:0008531">
    <property type="term" value="F:riboflavin kinase activity"/>
    <property type="evidence" value="ECO:0007669"/>
    <property type="project" value="UniProtKB-EC"/>
</dbReference>
<feature type="domain" description="Riboflavin kinase" evidence="16">
    <location>
        <begin position="183"/>
        <end position="307"/>
    </location>
</feature>
<dbReference type="PANTHER" id="PTHR22749:SF6">
    <property type="entry name" value="RIBOFLAVIN KINASE"/>
    <property type="match status" value="1"/>
</dbReference>
<dbReference type="InterPro" id="IPR014729">
    <property type="entry name" value="Rossmann-like_a/b/a_fold"/>
</dbReference>
<dbReference type="Gene3D" id="2.40.30.30">
    <property type="entry name" value="Riboflavin kinase-like"/>
    <property type="match status" value="1"/>
</dbReference>
<evidence type="ECO:0000256" key="4">
    <source>
        <dbReference type="ARBA" id="ARBA00022630"/>
    </source>
</evidence>
<organism evidence="17 18">
    <name type="scientific">Sphingomonas telluris</name>
    <dbReference type="NCBI Taxonomy" id="2907998"/>
    <lineage>
        <taxon>Bacteria</taxon>
        <taxon>Pseudomonadati</taxon>
        <taxon>Pseudomonadota</taxon>
        <taxon>Alphaproteobacteria</taxon>
        <taxon>Sphingomonadales</taxon>
        <taxon>Sphingomonadaceae</taxon>
        <taxon>Sphingomonas</taxon>
    </lineage>
</organism>
<dbReference type="NCBIfam" id="TIGR00125">
    <property type="entry name" value="cyt_tran_rel"/>
    <property type="match status" value="1"/>
</dbReference>
<comment type="caution">
    <text evidence="17">The sequence shown here is derived from an EMBL/GenBank/DDBJ whole genome shotgun (WGS) entry which is preliminary data.</text>
</comment>
<keyword evidence="7 15" id="KW-0548">Nucleotidyltransferase</keyword>
<dbReference type="Pfam" id="PF01687">
    <property type="entry name" value="Flavokinase"/>
    <property type="match status" value="1"/>
</dbReference>
<sequence length="309" mass="34066">MQRLHHDQPIPEALRGAVLALGNFDGFHLGHQAVVSRAIALGFHMRRPVIVATFDPHPVRYFKPDVPPFRLTTLDQRQELFAHAGADAMLVFEFGPDLAATSAEKFVTEILAGRIGAAGVVTGDDFTFGKGRTGSIEMMRELGARHGITAEAVCPVLYEGERISSGRIRDALEAGDVARATHLLTRDFAIEGVVQRGDQRGRELGYPTANLVLGDYQRAKYGIYAVRVRLDDGREVPGVASLGIRPTFEPPVELLETHILDFDGDLYGRKIEVGLHAYIREEKRFGDIQGLVAHMKDDEARARHLLALD</sequence>
<gene>
    <name evidence="17" type="ORF">LZ016_09340</name>
</gene>
<evidence type="ECO:0000256" key="14">
    <source>
        <dbReference type="ARBA" id="ARBA00049494"/>
    </source>
</evidence>
<dbReference type="InterPro" id="IPR002606">
    <property type="entry name" value="Riboflavin_kinase_bac"/>
</dbReference>
<dbReference type="PIRSF" id="PIRSF004491">
    <property type="entry name" value="FAD_Synth"/>
    <property type="match status" value="1"/>
</dbReference>
<comment type="pathway">
    <text evidence="3 15">Cofactor biosynthesis; FMN biosynthesis; FMN from riboflavin (ATP route): step 1/1.</text>
</comment>
<evidence type="ECO:0000313" key="18">
    <source>
        <dbReference type="Proteomes" id="UP001203058"/>
    </source>
</evidence>
<dbReference type="NCBIfam" id="TIGR00083">
    <property type="entry name" value="ribF"/>
    <property type="match status" value="1"/>
</dbReference>
<keyword evidence="11 15" id="KW-0067">ATP-binding</keyword>
<evidence type="ECO:0000256" key="6">
    <source>
        <dbReference type="ARBA" id="ARBA00022679"/>
    </source>
</evidence>
<keyword evidence="12" id="KW-0511">Multifunctional enzyme</keyword>
<evidence type="ECO:0000256" key="1">
    <source>
        <dbReference type="ARBA" id="ARBA00002121"/>
    </source>
</evidence>
<dbReference type="InterPro" id="IPR015865">
    <property type="entry name" value="Riboflavin_kinase_bac/euk"/>
</dbReference>
<dbReference type="EMBL" id="JAKZHW010000001">
    <property type="protein sequence ID" value="MCH8616302.1"/>
    <property type="molecule type" value="Genomic_DNA"/>
</dbReference>
<keyword evidence="9 15" id="KW-0418">Kinase</keyword>
<evidence type="ECO:0000256" key="7">
    <source>
        <dbReference type="ARBA" id="ARBA00022695"/>
    </source>
</evidence>
<keyword evidence="6 15" id="KW-0808">Transferase</keyword>
<evidence type="ECO:0000256" key="2">
    <source>
        <dbReference type="ARBA" id="ARBA00004726"/>
    </source>
</evidence>
<dbReference type="Proteomes" id="UP001203058">
    <property type="component" value="Unassembled WGS sequence"/>
</dbReference>
<dbReference type="SMART" id="SM00904">
    <property type="entry name" value="Flavokinase"/>
    <property type="match status" value="1"/>
</dbReference>
<evidence type="ECO:0000256" key="11">
    <source>
        <dbReference type="ARBA" id="ARBA00022840"/>
    </source>
</evidence>
<dbReference type="InterPro" id="IPR004821">
    <property type="entry name" value="Cyt_trans-like"/>
</dbReference>
<evidence type="ECO:0000256" key="5">
    <source>
        <dbReference type="ARBA" id="ARBA00022643"/>
    </source>
</evidence>
<evidence type="ECO:0000256" key="3">
    <source>
        <dbReference type="ARBA" id="ARBA00005201"/>
    </source>
</evidence>
<accession>A0ABS9VMX2</accession>
<dbReference type="SUPFAM" id="SSF82114">
    <property type="entry name" value="Riboflavin kinase-like"/>
    <property type="match status" value="1"/>
</dbReference>
<comment type="catalytic activity">
    <reaction evidence="14 15">
        <text>FMN + ATP + H(+) = FAD + diphosphate</text>
        <dbReference type="Rhea" id="RHEA:17237"/>
        <dbReference type="ChEBI" id="CHEBI:15378"/>
        <dbReference type="ChEBI" id="CHEBI:30616"/>
        <dbReference type="ChEBI" id="CHEBI:33019"/>
        <dbReference type="ChEBI" id="CHEBI:57692"/>
        <dbReference type="ChEBI" id="CHEBI:58210"/>
        <dbReference type="EC" id="2.7.7.2"/>
    </reaction>
</comment>
<comment type="similarity">
    <text evidence="15">Belongs to the ribF family.</text>
</comment>
<comment type="function">
    <text evidence="1">Catalyzes the phosphorylation of riboflavin to FMN followed by the adenylation of FMN to FAD.</text>
</comment>
<keyword evidence="18" id="KW-1185">Reference proteome</keyword>
<dbReference type="InterPro" id="IPR015864">
    <property type="entry name" value="FAD_synthase"/>
</dbReference>
<dbReference type="InterPro" id="IPR023468">
    <property type="entry name" value="Riboflavin_kinase"/>
</dbReference>
<dbReference type="GO" id="GO:0003919">
    <property type="term" value="F:FMN adenylyltransferase activity"/>
    <property type="evidence" value="ECO:0007669"/>
    <property type="project" value="UniProtKB-EC"/>
</dbReference>
<dbReference type="Gene3D" id="3.40.50.620">
    <property type="entry name" value="HUPs"/>
    <property type="match status" value="1"/>
</dbReference>
<evidence type="ECO:0000313" key="17">
    <source>
        <dbReference type="EMBL" id="MCH8616302.1"/>
    </source>
</evidence>
<dbReference type="InterPro" id="IPR023465">
    <property type="entry name" value="Riboflavin_kinase_dom_sf"/>
</dbReference>
<dbReference type="PANTHER" id="PTHR22749">
    <property type="entry name" value="RIBOFLAVIN KINASE/FMN ADENYLYLTRANSFERASE"/>
    <property type="match status" value="1"/>
</dbReference>
<keyword evidence="5 15" id="KW-0288">FMN</keyword>
<dbReference type="Pfam" id="PF06574">
    <property type="entry name" value="FAD_syn"/>
    <property type="match status" value="1"/>
</dbReference>
<comment type="pathway">
    <text evidence="2 15">Cofactor biosynthesis; FAD biosynthesis; FAD from FMN: step 1/1.</text>
</comment>
<dbReference type="EC" id="2.7.7.2" evidence="15"/>
<keyword evidence="10 15" id="KW-0274">FAD</keyword>
<dbReference type="NCBIfam" id="NF004160">
    <property type="entry name" value="PRK05627.1-3"/>
    <property type="match status" value="1"/>
</dbReference>
<reference evidence="17 18" key="1">
    <citation type="submission" date="2022-03" db="EMBL/GenBank/DDBJ databases">
        <authorList>
            <person name="Jo J.-H."/>
            <person name="Im W.-T."/>
        </authorList>
    </citation>
    <scope>NUCLEOTIDE SEQUENCE [LARGE SCALE GENOMIC DNA]</scope>
    <source>
        <strain evidence="17 18">SM33</strain>
    </source>
</reference>
<evidence type="ECO:0000259" key="16">
    <source>
        <dbReference type="SMART" id="SM00904"/>
    </source>
</evidence>
<comment type="catalytic activity">
    <reaction evidence="13 15">
        <text>riboflavin + ATP = FMN + ADP + H(+)</text>
        <dbReference type="Rhea" id="RHEA:14357"/>
        <dbReference type="ChEBI" id="CHEBI:15378"/>
        <dbReference type="ChEBI" id="CHEBI:30616"/>
        <dbReference type="ChEBI" id="CHEBI:57986"/>
        <dbReference type="ChEBI" id="CHEBI:58210"/>
        <dbReference type="ChEBI" id="CHEBI:456216"/>
        <dbReference type="EC" id="2.7.1.26"/>
    </reaction>
</comment>
<dbReference type="EC" id="2.7.1.26" evidence="15"/>
<protein>
    <recommendedName>
        <fullName evidence="15">Riboflavin biosynthesis protein</fullName>
    </recommendedName>
    <domain>
        <recommendedName>
            <fullName evidence="15">Riboflavin kinase</fullName>
            <ecNumber evidence="15">2.7.1.26</ecNumber>
        </recommendedName>
        <alternativeName>
            <fullName evidence="15">Flavokinase</fullName>
        </alternativeName>
    </domain>
    <domain>
        <recommendedName>
            <fullName evidence="15">FMN adenylyltransferase</fullName>
            <ecNumber evidence="15">2.7.7.2</ecNumber>
        </recommendedName>
        <alternativeName>
            <fullName evidence="15">FAD pyrophosphorylase</fullName>
        </alternativeName>
        <alternativeName>
            <fullName evidence="15">FAD synthase</fullName>
        </alternativeName>
    </domain>
</protein>
<proteinExistence type="inferred from homology"/>
<evidence type="ECO:0000256" key="8">
    <source>
        <dbReference type="ARBA" id="ARBA00022741"/>
    </source>
</evidence>
<dbReference type="CDD" id="cd02064">
    <property type="entry name" value="FAD_synthetase_N"/>
    <property type="match status" value="1"/>
</dbReference>
<evidence type="ECO:0000256" key="13">
    <source>
        <dbReference type="ARBA" id="ARBA00047880"/>
    </source>
</evidence>